<dbReference type="EMBL" id="AZDI01000008">
    <property type="protein sequence ID" value="KRK45441.1"/>
    <property type="molecule type" value="Genomic_DNA"/>
</dbReference>
<keyword evidence="3" id="KW-1185">Reference proteome</keyword>
<evidence type="ECO:0000313" key="2">
    <source>
        <dbReference type="EMBL" id="KRK45441.1"/>
    </source>
</evidence>
<evidence type="ECO:0000256" key="1">
    <source>
        <dbReference type="SAM" id="Phobius"/>
    </source>
</evidence>
<dbReference type="STRING" id="1423719.FC66_GL001404"/>
<sequence>MIGILNRKKNVLLLMAVLVCGGGNLLMLGGLNKDVYSTLAQTNFITTVPNVIVLVLIFSQLVRYNRISNLLITRVKLTKYLTSQLMLSMSLGLVYLGFQYALNLWLLPVEHPARVGVIYLYLLINMVLFLFEIMVMNLINFGMNPVFVFAVALGMNFIWHYAFVMNIISKWYVEGII</sequence>
<reference evidence="2 3" key="1">
    <citation type="journal article" date="2015" name="Genome Announc.">
        <title>Expanding the biotechnology potential of lactobacilli through comparative genomics of 213 strains and associated genera.</title>
        <authorList>
            <person name="Sun Z."/>
            <person name="Harris H.M."/>
            <person name="McCann A."/>
            <person name="Guo C."/>
            <person name="Argimon S."/>
            <person name="Zhang W."/>
            <person name="Yang X."/>
            <person name="Jeffery I.B."/>
            <person name="Cooney J.C."/>
            <person name="Kagawa T.F."/>
            <person name="Liu W."/>
            <person name="Song Y."/>
            <person name="Salvetti E."/>
            <person name="Wrobel A."/>
            <person name="Rasinkangas P."/>
            <person name="Parkhill J."/>
            <person name="Rea M.C."/>
            <person name="O'Sullivan O."/>
            <person name="Ritari J."/>
            <person name="Douillard F.P."/>
            <person name="Paul Ross R."/>
            <person name="Yang R."/>
            <person name="Briner A.E."/>
            <person name="Felis G.E."/>
            <person name="de Vos W.M."/>
            <person name="Barrangou R."/>
            <person name="Klaenhammer T.R."/>
            <person name="Caufield P.W."/>
            <person name="Cui Y."/>
            <person name="Zhang H."/>
            <person name="O'Toole P.W."/>
        </authorList>
    </citation>
    <scope>NUCLEOTIDE SEQUENCE [LARGE SCALE GENOMIC DNA]</scope>
    <source>
        <strain evidence="2 3">DSM 15638</strain>
    </source>
</reference>
<feature type="transmembrane region" description="Helical" evidence="1">
    <location>
        <begin position="44"/>
        <end position="64"/>
    </location>
</feature>
<accession>A0A0R1HPW2</accession>
<dbReference type="PATRIC" id="fig|1423719.4.peg.1427"/>
<name>A0A0R1HPW2_9LACO</name>
<dbReference type="RefSeq" id="WP_057974459.1">
    <property type="nucleotide sequence ID" value="NZ_AZDI01000008.1"/>
</dbReference>
<organism evidence="2 3">
    <name type="scientific">Dellaglioa algida DSM 15638</name>
    <dbReference type="NCBI Taxonomy" id="1423719"/>
    <lineage>
        <taxon>Bacteria</taxon>
        <taxon>Bacillati</taxon>
        <taxon>Bacillota</taxon>
        <taxon>Bacilli</taxon>
        <taxon>Lactobacillales</taxon>
        <taxon>Lactobacillaceae</taxon>
        <taxon>Dellaglioa</taxon>
    </lineage>
</organism>
<keyword evidence="1" id="KW-0812">Transmembrane</keyword>
<comment type="caution">
    <text evidence="2">The sequence shown here is derived from an EMBL/GenBank/DDBJ whole genome shotgun (WGS) entry which is preliminary data.</text>
</comment>
<keyword evidence="1" id="KW-0472">Membrane</keyword>
<feature type="transmembrane region" description="Helical" evidence="1">
    <location>
        <begin position="85"/>
        <end position="106"/>
    </location>
</feature>
<keyword evidence="1" id="KW-1133">Transmembrane helix</keyword>
<protein>
    <submittedName>
        <fullName evidence="2">Uncharacterized protein</fullName>
    </submittedName>
</protein>
<proteinExistence type="predicted"/>
<dbReference type="AlphaFoldDB" id="A0A0R1HPW2"/>
<feature type="transmembrane region" description="Helical" evidence="1">
    <location>
        <begin position="12"/>
        <end position="32"/>
    </location>
</feature>
<dbReference type="GeneID" id="83549153"/>
<feature type="transmembrane region" description="Helical" evidence="1">
    <location>
        <begin position="118"/>
        <end position="139"/>
    </location>
</feature>
<dbReference type="OrthoDB" id="9999567at2"/>
<dbReference type="Proteomes" id="UP000051450">
    <property type="component" value="Unassembled WGS sequence"/>
</dbReference>
<feature type="transmembrane region" description="Helical" evidence="1">
    <location>
        <begin position="146"/>
        <end position="168"/>
    </location>
</feature>
<gene>
    <name evidence="2" type="ORF">FC66_GL001404</name>
</gene>
<evidence type="ECO:0000313" key="3">
    <source>
        <dbReference type="Proteomes" id="UP000051450"/>
    </source>
</evidence>